<name>A0A5B6WNB1_9ROSI</name>
<evidence type="ECO:0000313" key="1">
    <source>
        <dbReference type="EMBL" id="KAA3483351.1"/>
    </source>
</evidence>
<comment type="caution">
    <text evidence="1">The sequence shown here is derived from an EMBL/GenBank/DDBJ whole genome shotgun (WGS) entry which is preliminary data.</text>
</comment>
<dbReference type="OrthoDB" id="415724at2759"/>
<dbReference type="AlphaFoldDB" id="A0A5B6WNB1"/>
<organism evidence="1 2">
    <name type="scientific">Gossypium australe</name>
    <dbReference type="NCBI Taxonomy" id="47621"/>
    <lineage>
        <taxon>Eukaryota</taxon>
        <taxon>Viridiplantae</taxon>
        <taxon>Streptophyta</taxon>
        <taxon>Embryophyta</taxon>
        <taxon>Tracheophyta</taxon>
        <taxon>Spermatophyta</taxon>
        <taxon>Magnoliopsida</taxon>
        <taxon>eudicotyledons</taxon>
        <taxon>Gunneridae</taxon>
        <taxon>Pentapetalae</taxon>
        <taxon>rosids</taxon>
        <taxon>malvids</taxon>
        <taxon>Malvales</taxon>
        <taxon>Malvaceae</taxon>
        <taxon>Malvoideae</taxon>
        <taxon>Gossypium</taxon>
    </lineage>
</organism>
<keyword evidence="1" id="KW-0808">Transferase</keyword>
<keyword evidence="2" id="KW-1185">Reference proteome</keyword>
<dbReference type="InterPro" id="IPR043502">
    <property type="entry name" value="DNA/RNA_pol_sf"/>
</dbReference>
<keyword evidence="1" id="KW-0548">Nucleotidyltransferase</keyword>
<dbReference type="GO" id="GO:0003964">
    <property type="term" value="F:RNA-directed DNA polymerase activity"/>
    <property type="evidence" value="ECO:0007669"/>
    <property type="project" value="UniProtKB-KW"/>
</dbReference>
<keyword evidence="1" id="KW-0695">RNA-directed DNA polymerase</keyword>
<gene>
    <name evidence="1" type="ORF">EPI10_005532</name>
</gene>
<dbReference type="SUPFAM" id="SSF56672">
    <property type="entry name" value="DNA/RNA polymerases"/>
    <property type="match status" value="1"/>
</dbReference>
<accession>A0A5B6WNB1</accession>
<dbReference type="InterPro" id="IPR043128">
    <property type="entry name" value="Rev_trsase/Diguanyl_cyclase"/>
</dbReference>
<proteinExistence type="predicted"/>
<dbReference type="Proteomes" id="UP000325315">
    <property type="component" value="Unassembled WGS sequence"/>
</dbReference>
<evidence type="ECO:0000313" key="2">
    <source>
        <dbReference type="Proteomes" id="UP000325315"/>
    </source>
</evidence>
<dbReference type="Gene3D" id="3.30.70.270">
    <property type="match status" value="1"/>
</dbReference>
<reference evidence="2" key="1">
    <citation type="journal article" date="2019" name="Plant Biotechnol. J.">
        <title>Genome sequencing of the Australian wild diploid species Gossypium australe highlights disease resistance and delayed gland morphogenesis.</title>
        <authorList>
            <person name="Cai Y."/>
            <person name="Cai X."/>
            <person name="Wang Q."/>
            <person name="Wang P."/>
            <person name="Zhang Y."/>
            <person name="Cai C."/>
            <person name="Xu Y."/>
            <person name="Wang K."/>
            <person name="Zhou Z."/>
            <person name="Wang C."/>
            <person name="Geng S."/>
            <person name="Li B."/>
            <person name="Dong Q."/>
            <person name="Hou Y."/>
            <person name="Wang H."/>
            <person name="Ai P."/>
            <person name="Liu Z."/>
            <person name="Yi F."/>
            <person name="Sun M."/>
            <person name="An G."/>
            <person name="Cheng J."/>
            <person name="Zhang Y."/>
            <person name="Shi Q."/>
            <person name="Xie Y."/>
            <person name="Shi X."/>
            <person name="Chang Y."/>
            <person name="Huang F."/>
            <person name="Chen Y."/>
            <person name="Hong S."/>
            <person name="Mi L."/>
            <person name="Sun Q."/>
            <person name="Zhang L."/>
            <person name="Zhou B."/>
            <person name="Peng R."/>
            <person name="Zhang X."/>
            <person name="Liu F."/>
        </authorList>
    </citation>
    <scope>NUCLEOTIDE SEQUENCE [LARGE SCALE GENOMIC DNA]</scope>
    <source>
        <strain evidence="2">cv. PA1801</strain>
    </source>
</reference>
<protein>
    <submittedName>
        <fullName evidence="1">RNA-directed DNA polymerase-like protein</fullName>
    </submittedName>
</protein>
<sequence>MIATLLTRLLQKDVKFEWSDKCQKSFEQLKALLTEAPVLVQPDSDLPWISTDDENRLLTIFVFPRSKSVFFRS</sequence>
<dbReference type="EMBL" id="SMMG02000002">
    <property type="protein sequence ID" value="KAA3483351.1"/>
    <property type="molecule type" value="Genomic_DNA"/>
</dbReference>